<evidence type="ECO:0000313" key="3">
    <source>
        <dbReference type="Proteomes" id="UP000005959"/>
    </source>
</evidence>
<name>G9YC16_HAFAL</name>
<organism evidence="2 3">
    <name type="scientific">Hafnia alvei ATCC 51873</name>
    <dbReference type="NCBI Taxonomy" id="1002364"/>
    <lineage>
        <taxon>Bacteria</taxon>
        <taxon>Pseudomonadati</taxon>
        <taxon>Pseudomonadota</taxon>
        <taxon>Gammaproteobacteria</taxon>
        <taxon>Enterobacterales</taxon>
        <taxon>Hafniaceae</taxon>
        <taxon>Hafnia</taxon>
    </lineage>
</organism>
<evidence type="ECO:0000313" key="2">
    <source>
        <dbReference type="EMBL" id="EHM39006.1"/>
    </source>
</evidence>
<proteinExistence type="predicted"/>
<dbReference type="EMBL" id="AGCI01000099">
    <property type="protein sequence ID" value="EHM39006.1"/>
    <property type="molecule type" value="Genomic_DNA"/>
</dbReference>
<dbReference type="Proteomes" id="UP000005959">
    <property type="component" value="Unassembled WGS sequence"/>
</dbReference>
<gene>
    <name evidence="2" type="ORF">HMPREF0454_04142</name>
</gene>
<sequence length="40" mass="4512">MAAEKHASPEIKTANAANVVRLRHRDTRVYHTTELPPKSD</sequence>
<feature type="compositionally biased region" description="Basic and acidic residues" evidence="1">
    <location>
        <begin position="27"/>
        <end position="40"/>
    </location>
</feature>
<dbReference type="HOGENOM" id="CLU_3290484_0_0_6"/>
<reference evidence="2 3" key="1">
    <citation type="submission" date="2011-08" db="EMBL/GenBank/DDBJ databases">
        <authorList>
            <person name="Weinstock G."/>
            <person name="Sodergren E."/>
            <person name="Clifton S."/>
            <person name="Fulton L."/>
            <person name="Fulton B."/>
            <person name="Courtney L."/>
            <person name="Fronick C."/>
            <person name="Harrison M."/>
            <person name="Strong C."/>
            <person name="Farmer C."/>
            <person name="Delahaunty K."/>
            <person name="Markovic C."/>
            <person name="Hall O."/>
            <person name="Minx P."/>
            <person name="Tomlinson C."/>
            <person name="Mitreva M."/>
            <person name="Hou S."/>
            <person name="Chen J."/>
            <person name="Wollam A."/>
            <person name="Pepin K.H."/>
            <person name="Johnson M."/>
            <person name="Bhonagiri V."/>
            <person name="Zhang X."/>
            <person name="Suruliraj S."/>
            <person name="Warren W."/>
            <person name="Chinwalla A."/>
            <person name="Mardis E.R."/>
            <person name="Wilson R.K."/>
        </authorList>
    </citation>
    <scope>NUCLEOTIDE SEQUENCE [LARGE SCALE GENOMIC DNA]</scope>
    <source>
        <strain evidence="2 3">ATCC 51873</strain>
    </source>
</reference>
<feature type="region of interest" description="Disordered" evidence="1">
    <location>
        <begin position="1"/>
        <end position="40"/>
    </location>
</feature>
<evidence type="ECO:0000256" key="1">
    <source>
        <dbReference type="SAM" id="MobiDB-lite"/>
    </source>
</evidence>
<dbReference type="AlphaFoldDB" id="G9YC16"/>
<protein>
    <submittedName>
        <fullName evidence="2">Uncharacterized protein</fullName>
    </submittedName>
</protein>
<comment type="caution">
    <text evidence="2">The sequence shown here is derived from an EMBL/GenBank/DDBJ whole genome shotgun (WGS) entry which is preliminary data.</text>
</comment>
<accession>G9YC16</accession>